<evidence type="ECO:0000256" key="1">
    <source>
        <dbReference type="SAM" id="Phobius"/>
    </source>
</evidence>
<feature type="transmembrane region" description="Helical" evidence="1">
    <location>
        <begin position="150"/>
        <end position="166"/>
    </location>
</feature>
<organism evidence="2 3">
    <name type="scientific">Rufibacter roseus</name>
    <dbReference type="NCBI Taxonomy" id="1567108"/>
    <lineage>
        <taxon>Bacteria</taxon>
        <taxon>Pseudomonadati</taxon>
        <taxon>Bacteroidota</taxon>
        <taxon>Cytophagia</taxon>
        <taxon>Cytophagales</taxon>
        <taxon>Hymenobacteraceae</taxon>
        <taxon>Rufibacter</taxon>
    </lineage>
</organism>
<sequence>MLDTSKKFSLLTYFLFLLLALLTFFWGQHLLPTLTGIRLFGPWSMGLLLLGLPFLLIQHQARLPQIWEPTVKNKDRIWIPVTIGLAFGAFDVLVAKLILHPEPYTELPPFLQPFPYSLGLYFSGALYVEVFYRLVPITLVLWLEQKIWKGKYAGVAFWTIALLTSLREPLEQLSTGAAWFMTYSCLAGFAFNFLQAIYYRKAGFLANLLIRLSHYLLWHILLGIYVEYVELAP</sequence>
<proteinExistence type="predicted"/>
<accession>A0ABW2DIN3</accession>
<evidence type="ECO:0000313" key="2">
    <source>
        <dbReference type="EMBL" id="MFC6996438.1"/>
    </source>
</evidence>
<protein>
    <recommendedName>
        <fullName evidence="4">CPBP family intramembrane metalloprotease</fullName>
    </recommendedName>
</protein>
<feature type="transmembrane region" description="Helical" evidence="1">
    <location>
        <begin position="208"/>
        <end position="226"/>
    </location>
</feature>
<feature type="transmembrane region" description="Helical" evidence="1">
    <location>
        <begin position="178"/>
        <end position="199"/>
    </location>
</feature>
<evidence type="ECO:0008006" key="4">
    <source>
        <dbReference type="Google" id="ProtNLM"/>
    </source>
</evidence>
<feature type="transmembrane region" description="Helical" evidence="1">
    <location>
        <begin position="119"/>
        <end position="143"/>
    </location>
</feature>
<gene>
    <name evidence="2" type="ORF">ACFQHR_02325</name>
</gene>
<name>A0ABW2DIN3_9BACT</name>
<comment type="caution">
    <text evidence="2">The sequence shown here is derived from an EMBL/GenBank/DDBJ whole genome shotgun (WGS) entry which is preliminary data.</text>
</comment>
<dbReference type="Proteomes" id="UP001596405">
    <property type="component" value="Unassembled WGS sequence"/>
</dbReference>
<feature type="transmembrane region" description="Helical" evidence="1">
    <location>
        <begin position="77"/>
        <end position="99"/>
    </location>
</feature>
<dbReference type="RefSeq" id="WP_066620349.1">
    <property type="nucleotide sequence ID" value="NZ_JBHSYQ010000003.1"/>
</dbReference>
<keyword evidence="1" id="KW-0812">Transmembrane</keyword>
<dbReference type="EMBL" id="JBHSYQ010000003">
    <property type="protein sequence ID" value="MFC6996438.1"/>
    <property type="molecule type" value="Genomic_DNA"/>
</dbReference>
<evidence type="ECO:0000313" key="3">
    <source>
        <dbReference type="Proteomes" id="UP001596405"/>
    </source>
</evidence>
<keyword evidence="1" id="KW-0472">Membrane</keyword>
<keyword evidence="1" id="KW-1133">Transmembrane helix</keyword>
<reference evidence="3" key="1">
    <citation type="journal article" date="2019" name="Int. J. Syst. Evol. Microbiol.">
        <title>The Global Catalogue of Microorganisms (GCM) 10K type strain sequencing project: providing services to taxonomists for standard genome sequencing and annotation.</title>
        <authorList>
            <consortium name="The Broad Institute Genomics Platform"/>
            <consortium name="The Broad Institute Genome Sequencing Center for Infectious Disease"/>
            <person name="Wu L."/>
            <person name="Ma J."/>
        </authorList>
    </citation>
    <scope>NUCLEOTIDE SEQUENCE [LARGE SCALE GENOMIC DNA]</scope>
    <source>
        <strain evidence="3">CGMCC 4.7393</strain>
    </source>
</reference>
<keyword evidence="3" id="KW-1185">Reference proteome</keyword>
<feature type="transmembrane region" description="Helical" evidence="1">
    <location>
        <begin position="37"/>
        <end position="57"/>
    </location>
</feature>